<comment type="caution">
    <text evidence="6">The sequence shown here is derived from an EMBL/GenBank/DDBJ whole genome shotgun (WGS) entry which is preliminary data.</text>
</comment>
<dbReference type="GO" id="GO:0006281">
    <property type="term" value="P:DNA repair"/>
    <property type="evidence" value="ECO:0007669"/>
    <property type="project" value="UniProtKB-KW"/>
</dbReference>
<sequence length="77" mass="8691">MVILFYQTSFYEGFIHSFDSAKKKHKVHYSDGDEEILNLKRDKWTVIEDNSGSDEEGAANPPSPDGSSDINKVVELL</sequence>
<name>A0A9D3UFJ6_9ROSI</name>
<protein>
    <submittedName>
        <fullName evidence="6">Uncharacterized protein</fullName>
    </submittedName>
</protein>
<reference evidence="6 7" key="1">
    <citation type="journal article" date="2021" name="Plant Biotechnol. J.">
        <title>Multi-omics assisted identification of the key and species-specific regulatory components of drought-tolerant mechanisms in Gossypium stocksii.</title>
        <authorList>
            <person name="Yu D."/>
            <person name="Ke L."/>
            <person name="Zhang D."/>
            <person name="Wu Y."/>
            <person name="Sun Y."/>
            <person name="Mei J."/>
            <person name="Sun J."/>
            <person name="Sun Y."/>
        </authorList>
    </citation>
    <scope>NUCLEOTIDE SEQUENCE [LARGE SCALE GENOMIC DNA]</scope>
    <source>
        <strain evidence="7">cv. E1</strain>
        <tissue evidence="6">Leaf</tissue>
    </source>
</reference>
<comment type="subcellular location">
    <subcellularLocation>
        <location evidence="1">Nucleus</location>
    </subcellularLocation>
</comment>
<dbReference type="InterPro" id="IPR039776">
    <property type="entry name" value="Pds5"/>
</dbReference>
<evidence type="ECO:0000256" key="1">
    <source>
        <dbReference type="ARBA" id="ARBA00004123"/>
    </source>
</evidence>
<keyword evidence="4" id="KW-0539">Nucleus</keyword>
<evidence type="ECO:0000313" key="7">
    <source>
        <dbReference type="Proteomes" id="UP000828251"/>
    </source>
</evidence>
<dbReference type="AlphaFoldDB" id="A0A9D3UFJ6"/>
<evidence type="ECO:0000256" key="3">
    <source>
        <dbReference type="ARBA" id="ARBA00023204"/>
    </source>
</evidence>
<dbReference type="PANTHER" id="PTHR12663:SF3">
    <property type="entry name" value="SISTER CHROMATID COHESION PROTEIN PDS5 HOMOLOG C"/>
    <property type="match status" value="1"/>
</dbReference>
<keyword evidence="2" id="KW-0227">DNA damage</keyword>
<evidence type="ECO:0000313" key="6">
    <source>
        <dbReference type="EMBL" id="KAH1039547.1"/>
    </source>
</evidence>
<evidence type="ECO:0000256" key="2">
    <source>
        <dbReference type="ARBA" id="ARBA00022763"/>
    </source>
</evidence>
<feature type="region of interest" description="Disordered" evidence="5">
    <location>
        <begin position="49"/>
        <end position="71"/>
    </location>
</feature>
<dbReference type="GO" id="GO:0005634">
    <property type="term" value="C:nucleus"/>
    <property type="evidence" value="ECO:0007669"/>
    <property type="project" value="UniProtKB-SubCell"/>
</dbReference>
<evidence type="ECO:0000256" key="5">
    <source>
        <dbReference type="SAM" id="MobiDB-lite"/>
    </source>
</evidence>
<organism evidence="6 7">
    <name type="scientific">Gossypium stocksii</name>
    <dbReference type="NCBI Taxonomy" id="47602"/>
    <lineage>
        <taxon>Eukaryota</taxon>
        <taxon>Viridiplantae</taxon>
        <taxon>Streptophyta</taxon>
        <taxon>Embryophyta</taxon>
        <taxon>Tracheophyta</taxon>
        <taxon>Spermatophyta</taxon>
        <taxon>Magnoliopsida</taxon>
        <taxon>eudicotyledons</taxon>
        <taxon>Gunneridae</taxon>
        <taxon>Pentapetalae</taxon>
        <taxon>rosids</taxon>
        <taxon>malvids</taxon>
        <taxon>Malvales</taxon>
        <taxon>Malvaceae</taxon>
        <taxon>Malvoideae</taxon>
        <taxon>Gossypium</taxon>
    </lineage>
</organism>
<dbReference type="Proteomes" id="UP000828251">
    <property type="component" value="Unassembled WGS sequence"/>
</dbReference>
<gene>
    <name evidence="6" type="ORF">J1N35_041290</name>
</gene>
<keyword evidence="7" id="KW-1185">Reference proteome</keyword>
<proteinExistence type="predicted"/>
<dbReference type="Gene3D" id="2.30.30.140">
    <property type="match status" value="1"/>
</dbReference>
<dbReference type="GO" id="GO:0007064">
    <property type="term" value="P:mitotic sister chromatid cohesion"/>
    <property type="evidence" value="ECO:0007669"/>
    <property type="project" value="InterPro"/>
</dbReference>
<keyword evidence="3" id="KW-0234">DNA repair</keyword>
<dbReference type="GO" id="GO:0000785">
    <property type="term" value="C:chromatin"/>
    <property type="evidence" value="ECO:0007669"/>
    <property type="project" value="TreeGrafter"/>
</dbReference>
<dbReference type="OrthoDB" id="200660at2759"/>
<accession>A0A9D3UFJ6</accession>
<dbReference type="PANTHER" id="PTHR12663">
    <property type="entry name" value="ANDROGEN INDUCED INHIBITOR OF PROLIFERATION AS3 / PDS5-RELATED"/>
    <property type="match status" value="1"/>
</dbReference>
<dbReference type="EMBL" id="JAIQCV010000012">
    <property type="protein sequence ID" value="KAH1039547.1"/>
    <property type="molecule type" value="Genomic_DNA"/>
</dbReference>
<evidence type="ECO:0000256" key="4">
    <source>
        <dbReference type="ARBA" id="ARBA00023242"/>
    </source>
</evidence>